<reference evidence="1 2" key="1">
    <citation type="submission" date="2018-03" db="EMBL/GenBank/DDBJ databases">
        <title>Genomic Encyclopedia of Archaeal and Bacterial Type Strains, Phase II (KMG-II): from individual species to whole genera.</title>
        <authorList>
            <person name="Goeker M."/>
        </authorList>
    </citation>
    <scope>NUCLEOTIDE SEQUENCE [LARGE SCALE GENOMIC DNA]</scope>
    <source>
        <strain evidence="1 2">DSM 28354</strain>
    </source>
</reference>
<accession>A0A2T0SYK2</accession>
<proteinExistence type="predicted"/>
<protein>
    <submittedName>
        <fullName evidence="1">Uncharacterized protein</fullName>
    </submittedName>
</protein>
<gene>
    <name evidence="1" type="ORF">CLV58_109238</name>
</gene>
<organism evidence="1 2">
    <name type="scientific">Spirosoma oryzae</name>
    <dbReference type="NCBI Taxonomy" id="1469603"/>
    <lineage>
        <taxon>Bacteria</taxon>
        <taxon>Pseudomonadati</taxon>
        <taxon>Bacteroidota</taxon>
        <taxon>Cytophagia</taxon>
        <taxon>Cytophagales</taxon>
        <taxon>Cytophagaceae</taxon>
        <taxon>Spirosoma</taxon>
    </lineage>
</organism>
<keyword evidence="2" id="KW-1185">Reference proteome</keyword>
<evidence type="ECO:0000313" key="2">
    <source>
        <dbReference type="Proteomes" id="UP000238375"/>
    </source>
</evidence>
<comment type="caution">
    <text evidence="1">The sequence shown here is derived from an EMBL/GenBank/DDBJ whole genome shotgun (WGS) entry which is preliminary data.</text>
</comment>
<name>A0A2T0SYK2_9BACT</name>
<evidence type="ECO:0000313" key="1">
    <source>
        <dbReference type="EMBL" id="PRY38511.1"/>
    </source>
</evidence>
<sequence length="30" mass="3670">MSKEKSGKKEPWWKQLIEFITDLLEDIFDD</sequence>
<dbReference type="EMBL" id="PVTE01000009">
    <property type="protein sequence ID" value="PRY38511.1"/>
    <property type="molecule type" value="Genomic_DNA"/>
</dbReference>
<dbReference type="AlphaFoldDB" id="A0A2T0SYK2"/>
<dbReference type="Proteomes" id="UP000238375">
    <property type="component" value="Unassembled WGS sequence"/>
</dbReference>